<evidence type="ECO:0000313" key="2">
    <source>
        <dbReference type="EMBL" id="QHT87552.1"/>
    </source>
</evidence>
<dbReference type="AlphaFoldDB" id="A0A6C0I441"/>
<dbReference type="EMBL" id="MN740092">
    <property type="protein sequence ID" value="QHT87552.1"/>
    <property type="molecule type" value="Genomic_DNA"/>
</dbReference>
<name>A0A6C0I441_9ZZZZ</name>
<dbReference type="SUPFAM" id="SSF52821">
    <property type="entry name" value="Rhodanese/Cell cycle control phosphatase"/>
    <property type="match status" value="1"/>
</dbReference>
<dbReference type="Gene3D" id="3.40.250.10">
    <property type="entry name" value="Rhodanese-like domain"/>
    <property type="match status" value="1"/>
</dbReference>
<dbReference type="InterPro" id="IPR036873">
    <property type="entry name" value="Rhodanese-like_dom_sf"/>
</dbReference>
<proteinExistence type="predicted"/>
<sequence length="142" mass="16494">MFAGFFEKEYKKVGFEDVQIAIKDTQEYIIINTLPVTEQECLIKSTTAYHLEEQLVNSLLHQYNALTELIFIVYGRNGTDETALSKCKQLSHLGFKNVYIYIGGLFEWLLLQDIYGADEFPTTKKVLDILAFKPKKQLFQKR</sequence>
<dbReference type="PROSITE" id="PS50206">
    <property type="entry name" value="RHODANESE_3"/>
    <property type="match status" value="1"/>
</dbReference>
<accession>A0A6C0I441</accession>
<feature type="domain" description="Rhodanese" evidence="1">
    <location>
        <begin position="87"/>
        <end position="113"/>
    </location>
</feature>
<evidence type="ECO:0000259" key="1">
    <source>
        <dbReference type="PROSITE" id="PS50206"/>
    </source>
</evidence>
<reference evidence="2" key="1">
    <citation type="journal article" date="2020" name="Nature">
        <title>Giant virus diversity and host interactions through global metagenomics.</title>
        <authorList>
            <person name="Schulz F."/>
            <person name="Roux S."/>
            <person name="Paez-Espino D."/>
            <person name="Jungbluth S."/>
            <person name="Walsh D.A."/>
            <person name="Denef V.J."/>
            <person name="McMahon K.D."/>
            <person name="Konstantinidis K.T."/>
            <person name="Eloe-Fadrosh E.A."/>
            <person name="Kyrpides N.C."/>
            <person name="Woyke T."/>
        </authorList>
    </citation>
    <scope>NUCLEOTIDE SEQUENCE</scope>
    <source>
        <strain evidence="2">GVMAG-M-3300023184-190</strain>
    </source>
</reference>
<dbReference type="InterPro" id="IPR001763">
    <property type="entry name" value="Rhodanese-like_dom"/>
</dbReference>
<dbReference type="Pfam" id="PF00581">
    <property type="entry name" value="Rhodanese"/>
    <property type="match status" value="1"/>
</dbReference>
<organism evidence="2">
    <name type="scientific">viral metagenome</name>
    <dbReference type="NCBI Taxonomy" id="1070528"/>
    <lineage>
        <taxon>unclassified sequences</taxon>
        <taxon>metagenomes</taxon>
        <taxon>organismal metagenomes</taxon>
    </lineage>
</organism>
<protein>
    <recommendedName>
        <fullName evidence="1">Rhodanese domain-containing protein</fullName>
    </recommendedName>
</protein>